<dbReference type="InterPro" id="IPR036188">
    <property type="entry name" value="FAD/NAD-bd_sf"/>
</dbReference>
<evidence type="ECO:0000256" key="5">
    <source>
        <dbReference type="ARBA" id="ARBA00021901"/>
    </source>
</evidence>
<evidence type="ECO:0000259" key="14">
    <source>
        <dbReference type="Pfam" id="PF02910"/>
    </source>
</evidence>
<reference evidence="15 16" key="1">
    <citation type="submission" date="2015-08" db="EMBL/GenBank/DDBJ databases">
        <title>Draft Genome Sequence of Bacillus vietnamensis UCD-SED5.</title>
        <authorList>
            <person name="Lee R.D."/>
            <person name="Jospin G."/>
            <person name="Lang J.M."/>
            <person name="Coil D.A."/>
            <person name="Eisen J.A."/>
        </authorList>
    </citation>
    <scope>NUCLEOTIDE SEQUENCE [LARGE SCALE GENOMIC DNA]</scope>
    <source>
        <strain evidence="15 16">UCD-SED5</strain>
    </source>
</reference>
<dbReference type="Pfam" id="PF02910">
    <property type="entry name" value="Succ_DH_flav_C"/>
    <property type="match status" value="1"/>
</dbReference>
<organism evidence="15 16">
    <name type="scientific">Rossellomorea vietnamensis</name>
    <dbReference type="NCBI Taxonomy" id="218284"/>
    <lineage>
        <taxon>Bacteria</taxon>
        <taxon>Bacillati</taxon>
        <taxon>Bacillota</taxon>
        <taxon>Bacilli</taxon>
        <taxon>Bacillales</taxon>
        <taxon>Bacillaceae</taxon>
        <taxon>Rossellomorea</taxon>
    </lineage>
</organism>
<evidence type="ECO:0000256" key="8">
    <source>
        <dbReference type="ARBA" id="ARBA00022827"/>
    </source>
</evidence>
<proteinExistence type="inferred from homology"/>
<evidence type="ECO:0000256" key="11">
    <source>
        <dbReference type="NCBIfam" id="TIGR00551"/>
    </source>
</evidence>
<feature type="domain" description="Fumarate reductase/succinate dehydrogenase flavoprotein-like C-terminal" evidence="14">
    <location>
        <begin position="417"/>
        <end position="521"/>
    </location>
</feature>
<dbReference type="EC" id="1.4.3.16" evidence="4 11"/>
<dbReference type="OrthoDB" id="9806724at2"/>
<evidence type="ECO:0000256" key="9">
    <source>
        <dbReference type="ARBA" id="ARBA00023002"/>
    </source>
</evidence>
<keyword evidence="6 12" id="KW-0285">Flavoprotein</keyword>
<keyword evidence="7 12" id="KW-0662">Pyridine nucleotide biosynthesis</keyword>
<evidence type="ECO:0000256" key="6">
    <source>
        <dbReference type="ARBA" id="ARBA00022630"/>
    </source>
</evidence>
<dbReference type="GO" id="GO:0034628">
    <property type="term" value="P:'de novo' NAD+ biosynthetic process from L-aspartate"/>
    <property type="evidence" value="ECO:0007669"/>
    <property type="project" value="TreeGrafter"/>
</dbReference>
<keyword evidence="8 12" id="KW-0274">FAD</keyword>
<dbReference type="PATRIC" id="fig|218284.4.peg.716"/>
<comment type="similarity">
    <text evidence="3 12">Belongs to the FAD-dependent oxidoreductase 2 family. NadB subfamily.</text>
</comment>
<dbReference type="SUPFAM" id="SSF51905">
    <property type="entry name" value="FAD/NAD(P)-binding domain"/>
    <property type="match status" value="1"/>
</dbReference>
<dbReference type="FunFam" id="3.90.700.10:FF:000002">
    <property type="entry name" value="L-aspartate oxidase"/>
    <property type="match status" value="1"/>
</dbReference>
<keyword evidence="9 12" id="KW-0560">Oxidoreductase</keyword>
<evidence type="ECO:0000256" key="2">
    <source>
        <dbReference type="ARBA" id="ARBA00004950"/>
    </source>
</evidence>
<comment type="function">
    <text evidence="12">Catalyzes the oxidation of L-aspartate to iminoaspartate.</text>
</comment>
<dbReference type="InterPro" id="IPR037099">
    <property type="entry name" value="Fum_R/Succ_DH_flav-like_C_sf"/>
</dbReference>
<evidence type="ECO:0000256" key="10">
    <source>
        <dbReference type="ARBA" id="ARBA00048305"/>
    </source>
</evidence>
<evidence type="ECO:0000256" key="12">
    <source>
        <dbReference type="RuleBase" id="RU362049"/>
    </source>
</evidence>
<evidence type="ECO:0000256" key="3">
    <source>
        <dbReference type="ARBA" id="ARBA00008562"/>
    </source>
</evidence>
<dbReference type="PANTHER" id="PTHR42716">
    <property type="entry name" value="L-ASPARTATE OXIDASE"/>
    <property type="match status" value="1"/>
</dbReference>
<accession>A0A0P6WJB2</accession>
<dbReference type="PRINTS" id="PR00368">
    <property type="entry name" value="FADPNR"/>
</dbReference>
<comment type="caution">
    <text evidence="15">The sequence shown here is derived from an EMBL/GenBank/DDBJ whole genome shotgun (WGS) entry which is preliminary data.</text>
</comment>
<name>A0A0P6WJB2_9BACI</name>
<evidence type="ECO:0000256" key="7">
    <source>
        <dbReference type="ARBA" id="ARBA00022642"/>
    </source>
</evidence>
<dbReference type="SUPFAM" id="SSF56425">
    <property type="entry name" value="Succinate dehydrogenase/fumarate reductase flavoprotein, catalytic domain"/>
    <property type="match status" value="1"/>
</dbReference>
<dbReference type="NCBIfam" id="TIGR00551">
    <property type="entry name" value="nadB"/>
    <property type="match status" value="1"/>
</dbReference>
<dbReference type="Gene3D" id="1.20.58.100">
    <property type="entry name" value="Fumarate reductase/succinate dehydrogenase flavoprotein-like, C-terminal domain"/>
    <property type="match status" value="1"/>
</dbReference>
<dbReference type="Gene3D" id="3.50.50.60">
    <property type="entry name" value="FAD/NAD(P)-binding domain"/>
    <property type="match status" value="1"/>
</dbReference>
<feature type="domain" description="FAD-dependent oxidoreductase 2 FAD-binding" evidence="13">
    <location>
        <begin position="5"/>
        <end position="372"/>
    </location>
</feature>
<evidence type="ECO:0000313" key="16">
    <source>
        <dbReference type="Proteomes" id="UP000050398"/>
    </source>
</evidence>
<protein>
    <recommendedName>
        <fullName evidence="5 11">L-aspartate oxidase</fullName>
        <ecNumber evidence="4 11">1.4.3.16</ecNumber>
    </recommendedName>
</protein>
<dbReference type="InterPro" id="IPR003953">
    <property type="entry name" value="FAD-dep_OxRdtase_2_FAD-bd"/>
</dbReference>
<comment type="cofactor">
    <cofactor evidence="1 12">
        <name>FAD</name>
        <dbReference type="ChEBI" id="CHEBI:57692"/>
    </cofactor>
</comment>
<dbReference type="SUPFAM" id="SSF46977">
    <property type="entry name" value="Succinate dehydrogenase/fumarate reductase flavoprotein C-terminal domain"/>
    <property type="match status" value="1"/>
</dbReference>
<dbReference type="GO" id="GO:0033765">
    <property type="term" value="F:steroid dehydrogenase activity, acting on the CH-CH group of donors"/>
    <property type="evidence" value="ECO:0007669"/>
    <property type="project" value="UniProtKB-ARBA"/>
</dbReference>
<evidence type="ECO:0000313" key="15">
    <source>
        <dbReference type="EMBL" id="KPL60791.1"/>
    </source>
</evidence>
<comment type="catalytic activity">
    <reaction evidence="10">
        <text>L-aspartate + O2 = iminosuccinate + H2O2</text>
        <dbReference type="Rhea" id="RHEA:25876"/>
        <dbReference type="ChEBI" id="CHEBI:15379"/>
        <dbReference type="ChEBI" id="CHEBI:16240"/>
        <dbReference type="ChEBI" id="CHEBI:29991"/>
        <dbReference type="ChEBI" id="CHEBI:77875"/>
        <dbReference type="EC" id="1.4.3.16"/>
    </reaction>
    <physiologicalReaction direction="left-to-right" evidence="10">
        <dbReference type="Rhea" id="RHEA:25877"/>
    </physiologicalReaction>
</comment>
<dbReference type="InterPro" id="IPR027477">
    <property type="entry name" value="Succ_DH/fumarate_Rdtase_cat_sf"/>
</dbReference>
<dbReference type="RefSeq" id="WP_060670835.1">
    <property type="nucleotide sequence ID" value="NZ_LIXZ01000002.1"/>
</dbReference>
<comment type="pathway">
    <text evidence="2 12">Cofactor biosynthesis; NAD(+) biosynthesis; iminoaspartate from L-aspartate (oxidase route): step 1/1.</text>
</comment>
<dbReference type="GO" id="GO:0005737">
    <property type="term" value="C:cytoplasm"/>
    <property type="evidence" value="ECO:0007669"/>
    <property type="project" value="UniProtKB-SubCell"/>
</dbReference>
<evidence type="ECO:0000259" key="13">
    <source>
        <dbReference type="Pfam" id="PF00890"/>
    </source>
</evidence>
<comment type="subcellular location">
    <subcellularLocation>
        <location evidence="12">Cytoplasm</location>
    </subcellularLocation>
</comment>
<dbReference type="Gene3D" id="3.90.700.10">
    <property type="entry name" value="Succinate dehydrogenase/fumarate reductase flavoprotein, catalytic domain"/>
    <property type="match status" value="1"/>
</dbReference>
<evidence type="ECO:0000256" key="1">
    <source>
        <dbReference type="ARBA" id="ARBA00001974"/>
    </source>
</evidence>
<dbReference type="InterPro" id="IPR015939">
    <property type="entry name" value="Fum_Rdtase/Succ_DH_flav-like_C"/>
</dbReference>
<dbReference type="NCBIfam" id="NF005978">
    <property type="entry name" value="PRK08071.1"/>
    <property type="match status" value="1"/>
</dbReference>
<dbReference type="AlphaFoldDB" id="A0A0P6WJB2"/>
<dbReference type="EMBL" id="LIXZ01000002">
    <property type="protein sequence ID" value="KPL60791.1"/>
    <property type="molecule type" value="Genomic_DNA"/>
</dbReference>
<dbReference type="UniPathway" id="UPA00253">
    <property type="reaction ID" value="UER00326"/>
</dbReference>
<dbReference type="Proteomes" id="UP000050398">
    <property type="component" value="Unassembled WGS sequence"/>
</dbReference>
<evidence type="ECO:0000256" key="4">
    <source>
        <dbReference type="ARBA" id="ARBA00012173"/>
    </source>
</evidence>
<sequence>MEKTDIIIVGSGIAALQLARRLQDHFYVMIITKDEIESGNSYLAQGGVAAPIGLKDSVHSHLKDTLEAGCYHQLEDSVKELLVDGKRIVESLVNEGAPFDREDDGSLSLGMEGAHSEYRILHSGGDQTGKFLMNHLLKSLSREKVQFVEREMVYELVKNDRGQCCGVKTKDKDDAIRFYYAPHIVLATGGIGGLYPSTSNHPSVTGDGMALAFLAGAKLSDMEFIQFHPTLLWSDGKTCGLISEAVRGEGAILLNDAGKRIMEGVDPLMELAPRHIVAECIYKERRKGRNVYLDISRIEDFQGKFPSIFALCSKHHISIEAGRIPVSPGCHFMMGGIVTDRVGRTNIPGLYAIGEVACSGIHGANRLASNSLLEGLVYGERLGEYLIESGVRSSALVYSPFDRIVEGEPISIPFHADELKEGMMNHVGIIRKEEGLSAHLEWLNEQPLTFHEHIDFNSREEIHLYFMWVVSLLVTESALLRTESRGGHIRSDFPMEDNAGWLKRKMVLQKNEGRLRVDDHEQNETKIYA</sequence>
<dbReference type="InterPro" id="IPR005288">
    <property type="entry name" value="NadB"/>
</dbReference>
<gene>
    <name evidence="15" type="ORF">AM506_03365</name>
</gene>
<dbReference type="Pfam" id="PF00890">
    <property type="entry name" value="FAD_binding_2"/>
    <property type="match status" value="1"/>
</dbReference>
<dbReference type="PANTHER" id="PTHR42716:SF2">
    <property type="entry name" value="L-ASPARTATE OXIDASE, CHLOROPLASTIC"/>
    <property type="match status" value="1"/>
</dbReference>
<dbReference type="GO" id="GO:0008734">
    <property type="term" value="F:L-aspartate oxidase activity"/>
    <property type="evidence" value="ECO:0007669"/>
    <property type="project" value="UniProtKB-UniRule"/>
</dbReference>